<comment type="caution">
    <text evidence="5">The sequence shown here is derived from an EMBL/GenBank/DDBJ whole genome shotgun (WGS) entry which is preliminary data.</text>
</comment>
<dbReference type="PANTHER" id="PTHR43309">
    <property type="entry name" value="5-OXOPROLINASE SUBUNIT C"/>
    <property type="match status" value="1"/>
</dbReference>
<evidence type="ECO:0000256" key="1">
    <source>
        <dbReference type="ARBA" id="ARBA00022741"/>
    </source>
</evidence>
<reference evidence="5 6" key="1">
    <citation type="submission" date="2022-05" db="EMBL/GenBank/DDBJ databases">
        <authorList>
            <person name="Park J.-S."/>
        </authorList>
    </citation>
    <scope>NUCLEOTIDE SEQUENCE [LARGE SCALE GENOMIC DNA]</scope>
    <source>
        <strain evidence="5 6">2012CJ35-5</strain>
    </source>
</reference>
<keyword evidence="3" id="KW-0067">ATP-binding</keyword>
<feature type="domain" description="Carboxyltransferase" evidence="4">
    <location>
        <begin position="23"/>
        <end position="279"/>
    </location>
</feature>
<protein>
    <submittedName>
        <fullName evidence="5">Biotin-dependent carboxyltransferase family protein</fullName>
    </submittedName>
</protein>
<dbReference type="InterPro" id="IPR052708">
    <property type="entry name" value="PxpC"/>
</dbReference>
<evidence type="ECO:0000256" key="2">
    <source>
        <dbReference type="ARBA" id="ARBA00022801"/>
    </source>
</evidence>
<evidence type="ECO:0000256" key="3">
    <source>
        <dbReference type="ARBA" id="ARBA00022840"/>
    </source>
</evidence>
<dbReference type="InterPro" id="IPR029000">
    <property type="entry name" value="Cyclophilin-like_dom_sf"/>
</dbReference>
<keyword evidence="2" id="KW-0378">Hydrolase</keyword>
<proteinExistence type="predicted"/>
<dbReference type="Proteomes" id="UP001203607">
    <property type="component" value="Unassembled WGS sequence"/>
</dbReference>
<dbReference type="EMBL" id="JAMFMA010000001">
    <property type="protein sequence ID" value="MCL6273214.1"/>
    <property type="molecule type" value="Genomic_DNA"/>
</dbReference>
<sequence>MLKILKSGFFTTVQDHGRFGFRSIGVPVSGVMDDDSSRIANQLLENQTDSAVLEITMTGPTLLFEASTYIALTGAFLSPTLNNEPIENYQVIKVNKGDILSYGKLQNGLRSYLAVKGGFKTQKVLGSYSQYYPVTMKKCLKDGESVDFEETLLFNPAISGLKIDSKATETVLKVHKGPEFELLSNEAKQKLFNTPFSISEKNNRMAYQLAELIEPHKNSILTSGTMPGTIQYTPAGRLIILMKDGQTTGGYPRILQLSSESIGVLSQKRFGDQISFELI</sequence>
<dbReference type="Pfam" id="PF02626">
    <property type="entry name" value="CT_A_B"/>
    <property type="match status" value="1"/>
</dbReference>
<keyword evidence="1" id="KW-0547">Nucleotide-binding</keyword>
<name>A0ABT0PPA4_9FLAO</name>
<organism evidence="5 6">
    <name type="scientific">Flagellimonas spongiicola</name>
    <dbReference type="NCBI Taxonomy" id="2942208"/>
    <lineage>
        <taxon>Bacteria</taxon>
        <taxon>Pseudomonadati</taxon>
        <taxon>Bacteroidota</taxon>
        <taxon>Flavobacteriia</taxon>
        <taxon>Flavobacteriales</taxon>
        <taxon>Flavobacteriaceae</taxon>
        <taxon>Flagellimonas</taxon>
    </lineage>
</organism>
<dbReference type="Gene3D" id="2.40.100.10">
    <property type="entry name" value="Cyclophilin-like"/>
    <property type="match status" value="1"/>
</dbReference>
<evidence type="ECO:0000259" key="4">
    <source>
        <dbReference type="SMART" id="SM00797"/>
    </source>
</evidence>
<dbReference type="PANTHER" id="PTHR43309:SF5">
    <property type="entry name" value="5-OXOPROLINASE SUBUNIT C"/>
    <property type="match status" value="1"/>
</dbReference>
<evidence type="ECO:0000313" key="5">
    <source>
        <dbReference type="EMBL" id="MCL6273214.1"/>
    </source>
</evidence>
<dbReference type="InterPro" id="IPR003778">
    <property type="entry name" value="CT_A_B"/>
</dbReference>
<gene>
    <name evidence="5" type="ORF">M3P19_04295</name>
</gene>
<keyword evidence="6" id="KW-1185">Reference proteome</keyword>
<accession>A0ABT0PPA4</accession>
<evidence type="ECO:0000313" key="6">
    <source>
        <dbReference type="Proteomes" id="UP001203607"/>
    </source>
</evidence>
<dbReference type="SMART" id="SM00797">
    <property type="entry name" value="AHS2"/>
    <property type="match status" value="1"/>
</dbReference>
<dbReference type="RefSeq" id="WP_249656395.1">
    <property type="nucleotide sequence ID" value="NZ_JAMFMA010000001.1"/>
</dbReference>